<organism evidence="3 4">
    <name type="scientific">Sphingobacterium alimentarium</name>
    <dbReference type="NCBI Taxonomy" id="797292"/>
    <lineage>
        <taxon>Bacteria</taxon>
        <taxon>Pseudomonadati</taxon>
        <taxon>Bacteroidota</taxon>
        <taxon>Sphingobacteriia</taxon>
        <taxon>Sphingobacteriales</taxon>
        <taxon>Sphingobacteriaceae</taxon>
        <taxon>Sphingobacterium</taxon>
    </lineage>
</organism>
<dbReference type="Gene3D" id="3.30.565.10">
    <property type="entry name" value="Histidine kinase-like ATPase, C-terminal domain"/>
    <property type="match status" value="1"/>
</dbReference>
<keyword evidence="1" id="KW-1133">Transmembrane helix</keyword>
<feature type="transmembrane region" description="Helical" evidence="1">
    <location>
        <begin position="110"/>
        <end position="131"/>
    </location>
</feature>
<dbReference type="Pfam" id="PF06580">
    <property type="entry name" value="His_kinase"/>
    <property type="match status" value="1"/>
</dbReference>
<keyword evidence="1" id="KW-0472">Membrane</keyword>
<evidence type="ECO:0000313" key="4">
    <source>
        <dbReference type="Proteomes" id="UP000295197"/>
    </source>
</evidence>
<dbReference type="GO" id="GO:0016020">
    <property type="term" value="C:membrane"/>
    <property type="evidence" value="ECO:0007669"/>
    <property type="project" value="InterPro"/>
</dbReference>
<dbReference type="OrthoDB" id="9809908at2"/>
<dbReference type="PANTHER" id="PTHR34220:SF7">
    <property type="entry name" value="SENSOR HISTIDINE KINASE YPDA"/>
    <property type="match status" value="1"/>
</dbReference>
<evidence type="ECO:0000313" key="3">
    <source>
        <dbReference type="EMBL" id="TCV10444.1"/>
    </source>
</evidence>
<feature type="transmembrane region" description="Helical" evidence="1">
    <location>
        <begin position="7"/>
        <end position="29"/>
    </location>
</feature>
<feature type="transmembrane region" description="Helical" evidence="1">
    <location>
        <begin position="35"/>
        <end position="56"/>
    </location>
</feature>
<feature type="domain" description="Signal transduction histidine kinase internal region" evidence="2">
    <location>
        <begin position="153"/>
        <end position="226"/>
    </location>
</feature>
<dbReference type="InterPro" id="IPR036890">
    <property type="entry name" value="HATPase_C_sf"/>
</dbReference>
<keyword evidence="1" id="KW-0812">Transmembrane</keyword>
<keyword evidence="4" id="KW-1185">Reference proteome</keyword>
<dbReference type="InterPro" id="IPR050640">
    <property type="entry name" value="Bact_2-comp_sensor_kinase"/>
</dbReference>
<dbReference type="GO" id="GO:0000155">
    <property type="term" value="F:phosphorelay sensor kinase activity"/>
    <property type="evidence" value="ECO:0007669"/>
    <property type="project" value="InterPro"/>
</dbReference>
<feature type="transmembrane region" description="Helical" evidence="1">
    <location>
        <begin position="68"/>
        <end position="90"/>
    </location>
</feature>
<reference evidence="3 4" key="1">
    <citation type="submission" date="2019-03" db="EMBL/GenBank/DDBJ databases">
        <title>Genomic Encyclopedia of Type Strains, Phase IV (KMG-IV): sequencing the most valuable type-strain genomes for metagenomic binning, comparative biology and taxonomic classification.</title>
        <authorList>
            <person name="Goeker M."/>
        </authorList>
    </citation>
    <scope>NUCLEOTIDE SEQUENCE [LARGE SCALE GENOMIC DNA]</scope>
    <source>
        <strain evidence="3 4">DSM 22362</strain>
    </source>
</reference>
<comment type="caution">
    <text evidence="3">The sequence shown here is derived from an EMBL/GenBank/DDBJ whole genome shotgun (WGS) entry which is preliminary data.</text>
</comment>
<protein>
    <submittedName>
        <fullName evidence="3">GHKL domain-containing protein</fullName>
    </submittedName>
</protein>
<evidence type="ECO:0000256" key="1">
    <source>
        <dbReference type="SAM" id="Phobius"/>
    </source>
</evidence>
<name>A0A4R3VWD0_9SPHI</name>
<gene>
    <name evidence="3" type="ORF">EDC17_103317</name>
</gene>
<dbReference type="EMBL" id="SMBZ01000033">
    <property type="protein sequence ID" value="TCV10444.1"/>
    <property type="molecule type" value="Genomic_DNA"/>
</dbReference>
<dbReference type="Proteomes" id="UP000295197">
    <property type="component" value="Unassembled WGS sequence"/>
</dbReference>
<proteinExistence type="predicted"/>
<dbReference type="PANTHER" id="PTHR34220">
    <property type="entry name" value="SENSOR HISTIDINE KINASE YPDA"/>
    <property type="match status" value="1"/>
</dbReference>
<evidence type="ECO:0000259" key="2">
    <source>
        <dbReference type="Pfam" id="PF06580"/>
    </source>
</evidence>
<accession>A0A4R3VWD0</accession>
<dbReference type="AlphaFoldDB" id="A0A4R3VWD0"/>
<sequence>MLSKSKLLPYLLITFIVILIIFIGNAILYRANFSIINSLVVSIIMLFYFFILEGIAYKIWKGSSNLRVICILLLCLIFFSSFFIIHKLVYDILPNFDIKLYAYRVELSNTVFIKNVTTSFLTIFFLSSVVASRRDAIKSHMIIKELWYRNTFSKSNPHFFNSLFTTALCRAIMGQGKDSPDMLVKLCEIVSYVLRREGVKAEFISLKKEWIQVEHFIDLMRWYYGEDKVMLTINDEISERYQIISLLILSALENANKYADWESEVPIVIKVHKVKSDLEIIIENTFCKQDRAQHQGERSGISSLSQRISRYGNKYKIAYKENNNVFIFKITLRNYDI</sequence>
<dbReference type="InterPro" id="IPR010559">
    <property type="entry name" value="Sig_transdc_His_kin_internal"/>
</dbReference>